<evidence type="ECO:0000259" key="2">
    <source>
        <dbReference type="Pfam" id="PF08327"/>
    </source>
</evidence>
<dbReference type="Proteomes" id="UP000070433">
    <property type="component" value="Chromosome"/>
</dbReference>
<sequence>MLGAPRAIDREVLVEAEVDAVWQAWTTSEGIKTFFAPDARVELRVDGPFEIFINPYAQPGLKGADGMRIIGFQKNRMLSFTWNAPPSLPEARQQRSVVVLRFEPEGDKRTRVVLHHTGWGEGGEWDQAFEYFSKAWPSVLGNLQKRFATGPVDWTEWLQRMKATTR</sequence>
<organism evidence="3 4">
    <name type="scientific">Ramlibacter tataouinensis</name>
    <dbReference type="NCBI Taxonomy" id="94132"/>
    <lineage>
        <taxon>Bacteria</taxon>
        <taxon>Pseudomonadati</taxon>
        <taxon>Pseudomonadota</taxon>
        <taxon>Betaproteobacteria</taxon>
        <taxon>Burkholderiales</taxon>
        <taxon>Comamonadaceae</taxon>
        <taxon>Ramlibacter</taxon>
    </lineage>
</organism>
<reference evidence="3 4" key="1">
    <citation type="journal article" date="2014" name="Int. J. Syst. Evol. Microbiol.">
        <title>Ramlibacter solisilvae sp. nov., isolated from forest soil, and emended description of the genus Ramlibacter.</title>
        <authorList>
            <person name="Lee H.J."/>
            <person name="Lee S.H."/>
            <person name="Lee S.S."/>
            <person name="Lee J.S."/>
            <person name="Kim Y."/>
            <person name="Kim S.C."/>
            <person name="Jeon C.O."/>
        </authorList>
    </citation>
    <scope>NUCLEOTIDE SEQUENCE [LARGE SCALE GENOMIC DNA]</scope>
    <source>
        <strain evidence="3 4">5-10</strain>
    </source>
</reference>
<name>A0A140HLA7_9BURK</name>
<dbReference type="InterPro" id="IPR023393">
    <property type="entry name" value="START-like_dom_sf"/>
</dbReference>
<dbReference type="Gene3D" id="3.30.530.20">
    <property type="match status" value="1"/>
</dbReference>
<accession>A0A140HLA7</accession>
<dbReference type="EMBL" id="CP010951">
    <property type="protein sequence ID" value="AMO25640.1"/>
    <property type="molecule type" value="Genomic_DNA"/>
</dbReference>
<comment type="similarity">
    <text evidence="1">Belongs to the AHA1 family.</text>
</comment>
<evidence type="ECO:0000256" key="1">
    <source>
        <dbReference type="ARBA" id="ARBA00006817"/>
    </source>
</evidence>
<keyword evidence="4" id="KW-1185">Reference proteome</keyword>
<feature type="domain" description="Activator of Hsp90 ATPase homologue 1/2-like C-terminal" evidence="2">
    <location>
        <begin position="16"/>
        <end position="147"/>
    </location>
</feature>
<dbReference type="SUPFAM" id="SSF55961">
    <property type="entry name" value="Bet v1-like"/>
    <property type="match status" value="1"/>
</dbReference>
<dbReference type="CDD" id="cd07814">
    <property type="entry name" value="SRPBCC_CalC_Aha1-like"/>
    <property type="match status" value="1"/>
</dbReference>
<dbReference type="Pfam" id="PF08327">
    <property type="entry name" value="AHSA1"/>
    <property type="match status" value="1"/>
</dbReference>
<dbReference type="InterPro" id="IPR013538">
    <property type="entry name" value="ASHA1/2-like_C"/>
</dbReference>
<gene>
    <name evidence="3" type="ORF">UC35_21400</name>
</gene>
<proteinExistence type="inferred from homology"/>
<evidence type="ECO:0000313" key="4">
    <source>
        <dbReference type="Proteomes" id="UP000070433"/>
    </source>
</evidence>
<evidence type="ECO:0000313" key="3">
    <source>
        <dbReference type="EMBL" id="AMO25640.1"/>
    </source>
</evidence>
<dbReference type="AlphaFoldDB" id="A0A140HLA7"/>
<protein>
    <recommendedName>
        <fullName evidence="2">Activator of Hsp90 ATPase homologue 1/2-like C-terminal domain-containing protein</fullName>
    </recommendedName>
</protein>
<dbReference type="PATRIC" id="fig|94132.3.peg.4363"/>